<dbReference type="AlphaFoldDB" id="A0A2H3TIW5"/>
<protein>
    <submittedName>
        <fullName evidence="1">Uncharacterized protein</fullName>
    </submittedName>
</protein>
<organism evidence="1 2">
    <name type="scientific">Fusarium oxysporum</name>
    <name type="common">Fusarium vascular wilt</name>
    <dbReference type="NCBI Taxonomy" id="5507"/>
    <lineage>
        <taxon>Eukaryota</taxon>
        <taxon>Fungi</taxon>
        <taxon>Dikarya</taxon>
        <taxon>Ascomycota</taxon>
        <taxon>Pezizomycotina</taxon>
        <taxon>Sordariomycetes</taxon>
        <taxon>Hypocreomycetidae</taxon>
        <taxon>Hypocreales</taxon>
        <taxon>Nectriaceae</taxon>
        <taxon>Fusarium</taxon>
        <taxon>Fusarium oxysporum species complex</taxon>
    </lineage>
</organism>
<dbReference type="Proteomes" id="UP000219369">
    <property type="component" value="Unassembled WGS sequence"/>
</dbReference>
<accession>A0A2H3TIW5</accession>
<reference evidence="2" key="1">
    <citation type="submission" date="2016-09" db="EMBL/GenBank/DDBJ databases">
        <authorList>
            <person name="Guldener U."/>
        </authorList>
    </citation>
    <scope>NUCLEOTIDE SEQUENCE [LARGE SCALE GENOMIC DNA]</scope>
    <source>
        <strain evidence="2">V64-1</strain>
    </source>
</reference>
<dbReference type="OrthoDB" id="10388369at2759"/>
<proteinExistence type="predicted"/>
<gene>
    <name evidence="1" type="ORF">FRV6_12765</name>
</gene>
<evidence type="ECO:0000313" key="2">
    <source>
        <dbReference type="Proteomes" id="UP000219369"/>
    </source>
</evidence>
<sequence>MRASHQGKHGDIHDISRCECADNVTKQSVVNARIFMSDMIIWRGVSASLKQLRETSSPTAKTTYRDTSHASQERIKPLSLIIHSNYARNVPLYAYIKTCHQDKLQS</sequence>
<dbReference type="EMBL" id="FMJY01000007">
    <property type="protein sequence ID" value="SCO88638.1"/>
    <property type="molecule type" value="Genomic_DNA"/>
</dbReference>
<name>A0A2H3TIW5_FUSOX</name>
<evidence type="ECO:0000313" key="1">
    <source>
        <dbReference type="EMBL" id="SCO88638.1"/>
    </source>
</evidence>